<evidence type="ECO:0008006" key="4">
    <source>
        <dbReference type="Google" id="ProtNLM"/>
    </source>
</evidence>
<dbReference type="Proteomes" id="UP000248806">
    <property type="component" value="Unassembled WGS sequence"/>
</dbReference>
<feature type="compositionally biased region" description="Polar residues" evidence="1">
    <location>
        <begin position="862"/>
        <end position="874"/>
    </location>
</feature>
<dbReference type="Gene3D" id="3.40.50.300">
    <property type="entry name" value="P-loop containing nucleotide triphosphate hydrolases"/>
    <property type="match status" value="1"/>
</dbReference>
<dbReference type="InterPro" id="IPR027417">
    <property type="entry name" value="P-loop_NTPase"/>
</dbReference>
<feature type="region of interest" description="Disordered" evidence="1">
    <location>
        <begin position="814"/>
        <end position="874"/>
    </location>
</feature>
<dbReference type="AlphaFoldDB" id="A0A326TV95"/>
<accession>A0A326TV95</accession>
<protein>
    <recommendedName>
        <fullName evidence="4">TraG P-loop domain-containing protein</fullName>
    </recommendedName>
</protein>
<evidence type="ECO:0000256" key="1">
    <source>
        <dbReference type="SAM" id="MobiDB-lite"/>
    </source>
</evidence>
<dbReference type="SUPFAM" id="SSF52540">
    <property type="entry name" value="P-loop containing nucleoside triphosphate hydrolases"/>
    <property type="match status" value="1"/>
</dbReference>
<gene>
    <name evidence="2" type="ORF">EI42_05871</name>
</gene>
<evidence type="ECO:0000313" key="2">
    <source>
        <dbReference type="EMBL" id="PZW20725.1"/>
    </source>
</evidence>
<dbReference type="InterPro" id="IPR051162">
    <property type="entry name" value="T4SS_component"/>
</dbReference>
<dbReference type="OrthoDB" id="136872at2"/>
<dbReference type="PANTHER" id="PTHR30121">
    <property type="entry name" value="UNCHARACTERIZED PROTEIN YJGR-RELATED"/>
    <property type="match status" value="1"/>
</dbReference>
<reference evidence="2 3" key="1">
    <citation type="submission" date="2018-06" db="EMBL/GenBank/DDBJ databases">
        <title>Genomic Encyclopedia of Archaeal and Bacterial Type Strains, Phase II (KMG-II): from individual species to whole genera.</title>
        <authorList>
            <person name="Goeker M."/>
        </authorList>
    </citation>
    <scope>NUCLEOTIDE SEQUENCE [LARGE SCALE GENOMIC DNA]</scope>
    <source>
        <strain evidence="2 3">ATCC BAA-1881</strain>
    </source>
</reference>
<sequence>MPFPWFPSRPARLGSTHTFVPLRALSEGIACFWNPNGERRYCALLEITGKNFALLSETEQEAIFQLYQRFYSTLPFPTQLLVRVTRLDLSAYTRFLAPLSEEPESLAASHTAFLHQHTTNTMLLERRFYLVVSADPFAVETAPWRRNARRKAVALSHEQAWQQVQLRVEQITTGLQQLDLHVHRLENPEIVRLFDAYYGAQRATQQPLTEEALQTALSTQMRLDDVLAPSSIRIEKDALCLDEREWLCVLALRGLPRLVAPGFLQQLIMLDEEMDLVFHQFPLKQEEALRLLRRKQTHYQSSLQSQHLQGRTANPHLHVAAQDIEPLIERIAGGEEQLHEHAIHLLVRAPSREELNRRVQRLLDTAYTVSSHRPHVLHFEQERGFRTCIPGSFHPGSRLPLPSSAVAACFPFFSNLVYRPTPTALLEGITMQQEPVVVDWWDELANANRFLLAPSGSGKSYKCKLDIMRLLMMDQARARRGETNGEQLQIIVIDPEREYQRLCTELGGQWIRFSPGSAHHLNPFDLPRRRHQRAEAAALTKENILANQIQRLHLLLDMMLAHRSPENPDATLSVEEKALLDIALYECYRKVGISSDPETHQRPAPLLRDLSSTLESGDCGEDTTGLARRLKRYVKGSLSGLFTDQTNVSLENPFVVFDVRDLDDELRPIALLMIAHAVWNLSFASTMPRLLIIDELATLYRYRAGARFAEEMFQRARKQYLAITGITQHPRLFQESAILANCATHILFRQDHTTAEEVGQLFKLSSREIQLVRSFRRGEALMLMDGKRMPVRFLASEQEHRLATTNPRELAEQWTNAQHSSTPAPPQGPEHNGVKPQRSTATTSNSEEQVSGLKPFPLTAVEPTNGTSRTQKLH</sequence>
<proteinExistence type="predicted"/>
<organism evidence="2 3">
    <name type="scientific">Thermosporothrix hazakensis</name>
    <dbReference type="NCBI Taxonomy" id="644383"/>
    <lineage>
        <taxon>Bacteria</taxon>
        <taxon>Bacillati</taxon>
        <taxon>Chloroflexota</taxon>
        <taxon>Ktedonobacteria</taxon>
        <taxon>Ktedonobacterales</taxon>
        <taxon>Thermosporotrichaceae</taxon>
        <taxon>Thermosporothrix</taxon>
    </lineage>
</organism>
<evidence type="ECO:0000313" key="3">
    <source>
        <dbReference type="Proteomes" id="UP000248806"/>
    </source>
</evidence>
<dbReference type="Gene3D" id="1.10.8.730">
    <property type="match status" value="1"/>
</dbReference>
<dbReference type="PANTHER" id="PTHR30121:SF6">
    <property type="entry name" value="SLR6007 PROTEIN"/>
    <property type="match status" value="1"/>
</dbReference>
<name>A0A326TV95_THEHA</name>
<comment type="caution">
    <text evidence="2">The sequence shown here is derived from an EMBL/GenBank/DDBJ whole genome shotgun (WGS) entry which is preliminary data.</text>
</comment>
<keyword evidence="3" id="KW-1185">Reference proteome</keyword>
<feature type="compositionally biased region" description="Polar residues" evidence="1">
    <location>
        <begin position="837"/>
        <end position="849"/>
    </location>
</feature>
<dbReference type="RefSeq" id="WP_111326099.1">
    <property type="nucleotide sequence ID" value="NZ_BIFX01000001.1"/>
</dbReference>
<dbReference type="EMBL" id="QKUF01000041">
    <property type="protein sequence ID" value="PZW20725.1"/>
    <property type="molecule type" value="Genomic_DNA"/>
</dbReference>